<dbReference type="RefSeq" id="WP_125239972.1">
    <property type="nucleotide sequence ID" value="NZ_RQYF01000088.1"/>
</dbReference>
<gene>
    <name evidence="1" type="ORF">EII33_12410</name>
</gene>
<organism evidence="1 2">
    <name type="scientific">Prevotella heparinolytica</name>
    <dbReference type="NCBI Taxonomy" id="28113"/>
    <lineage>
        <taxon>Bacteria</taxon>
        <taxon>Pseudomonadati</taxon>
        <taxon>Bacteroidota</taxon>
        <taxon>Bacteroidia</taxon>
        <taxon>Bacteroidales</taxon>
        <taxon>Bacteroidaceae</taxon>
        <taxon>Bacteroides</taxon>
    </lineage>
</organism>
<comment type="caution">
    <text evidence="1">The sequence shown here is derived from an EMBL/GenBank/DDBJ whole genome shotgun (WGS) entry which is preliminary data.</text>
</comment>
<evidence type="ECO:0000313" key="2">
    <source>
        <dbReference type="Proteomes" id="UP000279562"/>
    </source>
</evidence>
<keyword evidence="2" id="KW-1185">Reference proteome</keyword>
<protein>
    <submittedName>
        <fullName evidence="1">Uncharacterized protein</fullName>
    </submittedName>
</protein>
<dbReference type="AlphaFoldDB" id="A0A3P2A1R8"/>
<dbReference type="Proteomes" id="UP000279562">
    <property type="component" value="Unassembled WGS sequence"/>
</dbReference>
<evidence type="ECO:0000313" key="1">
    <source>
        <dbReference type="EMBL" id="RRD88220.1"/>
    </source>
</evidence>
<dbReference type="EMBL" id="RQYF01000088">
    <property type="protein sequence ID" value="RRD88220.1"/>
    <property type="molecule type" value="Genomic_DNA"/>
</dbReference>
<accession>A0A3P2A1R8</accession>
<reference evidence="1 2" key="1">
    <citation type="submission" date="2018-11" db="EMBL/GenBank/DDBJ databases">
        <title>Genomes From Bacteria Associated with the Canine Oral Cavity: a Test Case for Automated Genome-Based Taxonomic Assignment.</title>
        <authorList>
            <person name="Coil D.A."/>
            <person name="Jospin G."/>
            <person name="Darling A.E."/>
            <person name="Wallis C."/>
            <person name="Davis I.J."/>
            <person name="Harris S."/>
            <person name="Eisen J.A."/>
            <person name="Holcombe L.J."/>
            <person name="O'Flynn C."/>
        </authorList>
    </citation>
    <scope>NUCLEOTIDE SEQUENCE [LARGE SCALE GENOMIC DNA]</scope>
    <source>
        <strain evidence="1 2">OH1047_COT-310</strain>
    </source>
</reference>
<sequence length="805" mass="92401">MMKLFIATSSLNLDNILSTECIAPLSFYNARTYGYNTFYGLDLIPFKNVLIMFSKIPHFEIMDDESDSRPIVLEVDIDEKATPLTHIFEKDRVDVFSVDNVIHLSPFNTRILFYNVRDLNHSRLSCSDSLTNKLGDHFKFDLCNGEFNLASLSNQNIHVEDVCKDYDIKVLKNNKLNVIKGFMWGYYLGISKSVSSNSASLLKIQKRIYDIVATLKNNGGIGNSSFYQELEQLDNEFRRHDPSTRKCKEMWDKTLSDLAIPSEALNKLLELYDEKNVIKTTFIKKNGLRTFVSLRQFGYYNIEAYRDSLKSYTSQIIKEDQRKQVSEFNVTSTFDLDPSYDTCMLAKEDQETMLFNKFIDTILWHGTAPTPDTLRTDRFNIATQITVSAKNIWESLNWQWQGSSAQLFMNELRQNVKSFTPLDIEKQENTILKALAAFTLKGEDFDSIVQFCEDNSYSNYSYSLALWGATIGYVKMPKPIIASIANLPSFGETVRSICTLLYNTEQKGDWPLIQQPIEIITNEINTVVVNPSLRQDVQSVISTLTPGQKRANESRIESALQLEAAQGNFDAYLYILNNMISPRTNLYKEMKRVLGLPESQTQELSYVVKSVLKGFTKKSEKDYCDKALIALELENKIGDPVSFCYMLDDFNVPKEIRDKFFVHFNIQAEETGIISPLKKIVSRIGDLFSSQDSNYFAETVTTRQEVNKLPFTLQNVDKIAKLIMSLNPGLTDFAYKQIINDLKWVLDPKYAKGKTELELLDIFHTNLISGQRDPVSRTGKDMKWKNDAYRPIDIEKTIYALKQRL</sequence>
<proteinExistence type="predicted"/>
<name>A0A3P2A1R8_9BACE</name>